<dbReference type="InterPro" id="IPR003594">
    <property type="entry name" value="HATPase_dom"/>
</dbReference>
<evidence type="ECO:0000313" key="10">
    <source>
        <dbReference type="EMBL" id="MBB5017551.1"/>
    </source>
</evidence>
<dbReference type="CDD" id="cd00082">
    <property type="entry name" value="HisKA"/>
    <property type="match status" value="1"/>
</dbReference>
<keyword evidence="6 10" id="KW-0418">Kinase</keyword>
<comment type="caution">
    <text evidence="10">The sequence shown here is derived from an EMBL/GenBank/DDBJ whole genome shotgun (WGS) entry which is preliminary data.</text>
</comment>
<dbReference type="SMART" id="SM00387">
    <property type="entry name" value="HATPase_c"/>
    <property type="match status" value="1"/>
</dbReference>
<dbReference type="AlphaFoldDB" id="A0A840MQN1"/>
<evidence type="ECO:0000256" key="4">
    <source>
        <dbReference type="ARBA" id="ARBA00022553"/>
    </source>
</evidence>
<dbReference type="PROSITE" id="PS50885">
    <property type="entry name" value="HAMP"/>
    <property type="match status" value="1"/>
</dbReference>
<dbReference type="InterPro" id="IPR005467">
    <property type="entry name" value="His_kinase_dom"/>
</dbReference>
<comment type="subcellular location">
    <subcellularLocation>
        <location evidence="2">Membrane</location>
    </subcellularLocation>
</comment>
<organism evidence="10 11">
    <name type="scientific">Chitinivorax tropicus</name>
    <dbReference type="NCBI Taxonomy" id="714531"/>
    <lineage>
        <taxon>Bacteria</taxon>
        <taxon>Pseudomonadati</taxon>
        <taxon>Pseudomonadota</taxon>
        <taxon>Betaproteobacteria</taxon>
        <taxon>Chitinivorax</taxon>
    </lineage>
</organism>
<reference evidence="10 11" key="1">
    <citation type="submission" date="2020-08" db="EMBL/GenBank/DDBJ databases">
        <title>Genomic Encyclopedia of Type Strains, Phase IV (KMG-IV): sequencing the most valuable type-strain genomes for metagenomic binning, comparative biology and taxonomic classification.</title>
        <authorList>
            <person name="Goeker M."/>
        </authorList>
    </citation>
    <scope>NUCLEOTIDE SEQUENCE [LARGE SCALE GENOMIC DNA]</scope>
    <source>
        <strain evidence="10 11">DSM 27165</strain>
    </source>
</reference>
<keyword evidence="5" id="KW-0808">Transferase</keyword>
<evidence type="ECO:0000259" key="8">
    <source>
        <dbReference type="PROSITE" id="PS50109"/>
    </source>
</evidence>
<accession>A0A840MQN1</accession>
<feature type="domain" description="Histidine kinase" evidence="8">
    <location>
        <begin position="289"/>
        <end position="520"/>
    </location>
</feature>
<evidence type="ECO:0000256" key="5">
    <source>
        <dbReference type="ARBA" id="ARBA00022679"/>
    </source>
</evidence>
<dbReference type="Gene3D" id="6.10.340.10">
    <property type="match status" value="1"/>
</dbReference>
<dbReference type="GO" id="GO:0000155">
    <property type="term" value="F:phosphorelay sensor kinase activity"/>
    <property type="evidence" value="ECO:0007669"/>
    <property type="project" value="InterPro"/>
</dbReference>
<dbReference type="InterPro" id="IPR003660">
    <property type="entry name" value="HAMP_dom"/>
</dbReference>
<feature type="region of interest" description="Disordered" evidence="7">
    <location>
        <begin position="243"/>
        <end position="262"/>
    </location>
</feature>
<dbReference type="PANTHER" id="PTHR43065">
    <property type="entry name" value="SENSOR HISTIDINE KINASE"/>
    <property type="match status" value="1"/>
</dbReference>
<evidence type="ECO:0000256" key="1">
    <source>
        <dbReference type="ARBA" id="ARBA00000085"/>
    </source>
</evidence>
<evidence type="ECO:0000313" key="11">
    <source>
        <dbReference type="Proteomes" id="UP000575898"/>
    </source>
</evidence>
<dbReference type="PROSITE" id="PS50109">
    <property type="entry name" value="HIS_KIN"/>
    <property type="match status" value="1"/>
</dbReference>
<evidence type="ECO:0000256" key="3">
    <source>
        <dbReference type="ARBA" id="ARBA00012438"/>
    </source>
</evidence>
<dbReference type="InterPro" id="IPR036097">
    <property type="entry name" value="HisK_dim/P_sf"/>
</dbReference>
<dbReference type="EMBL" id="JACHHY010000004">
    <property type="protein sequence ID" value="MBB5017551.1"/>
    <property type="molecule type" value="Genomic_DNA"/>
</dbReference>
<protein>
    <recommendedName>
        <fullName evidence="3">histidine kinase</fullName>
        <ecNumber evidence="3">2.7.13.3</ecNumber>
    </recommendedName>
</protein>
<dbReference type="GO" id="GO:0016020">
    <property type="term" value="C:membrane"/>
    <property type="evidence" value="ECO:0007669"/>
    <property type="project" value="UniProtKB-SubCell"/>
</dbReference>
<dbReference type="Proteomes" id="UP000575898">
    <property type="component" value="Unassembled WGS sequence"/>
</dbReference>
<evidence type="ECO:0000256" key="2">
    <source>
        <dbReference type="ARBA" id="ARBA00004370"/>
    </source>
</evidence>
<dbReference type="Gene3D" id="3.30.565.10">
    <property type="entry name" value="Histidine kinase-like ATPase, C-terminal domain"/>
    <property type="match status" value="1"/>
</dbReference>
<evidence type="ECO:0000256" key="7">
    <source>
        <dbReference type="SAM" id="MobiDB-lite"/>
    </source>
</evidence>
<comment type="catalytic activity">
    <reaction evidence="1">
        <text>ATP + protein L-histidine = ADP + protein N-phospho-L-histidine.</text>
        <dbReference type="EC" id="2.7.13.3"/>
    </reaction>
</comment>
<dbReference type="InterPro" id="IPR004358">
    <property type="entry name" value="Sig_transdc_His_kin-like_C"/>
</dbReference>
<dbReference type="CDD" id="cd00075">
    <property type="entry name" value="HATPase"/>
    <property type="match status" value="1"/>
</dbReference>
<dbReference type="Gene3D" id="1.10.287.130">
    <property type="match status" value="1"/>
</dbReference>
<dbReference type="PRINTS" id="PR00344">
    <property type="entry name" value="BCTRLSENSOR"/>
</dbReference>
<dbReference type="PANTHER" id="PTHR43065:SF47">
    <property type="match status" value="1"/>
</dbReference>
<dbReference type="RefSeq" id="WP_184035553.1">
    <property type="nucleotide sequence ID" value="NZ_JACHHY010000004.1"/>
</dbReference>
<sequence>MHSIRFRLSVLYIVVVTLILAISGAYSQYQLSKELEQRFDQLRHGVVTRLQISLPSALWDLDEAKVNSIIEAEMLPVEVRGIRVFDSAVSLFAGKMRDEQGKIVTVKPQLKIDGLPYESNLYFRSNVERGNDDATQRALVGKAVVYFSREKIDATLTAELIRKLIEVVVVDCVLLFALILSLRLVFDPLARLRDALFDLARHDSDEVEELQEERRDEFGDVIRGFNSIQRKVKSVIERRRQAEEEARSAEEEARQATRKAESALEELKEAQESLLQSEKLASLGGLVAGVAHEINTPVGVTLTSASVLKQASEQIRAVMASGQIKKSEINAYIDTADESARLIMTNADRAAHLIQSFKQIAADQTSEIRRQFDLKQYIEEVITSLHPKIKHTHVTVHVLCEQRIEIDGYPGAFAQVITNLIINALTHAFPDEREGRINIHADLMTDWVEVRFEDDGVGIPQEFQARIFDPFFTTRRGQGGTGLGLNIVYNIITKQFGGTIHARSEVGKGTAFILRFPLTAPEGNSNSIGLPRV</sequence>
<keyword evidence="11" id="KW-1185">Reference proteome</keyword>
<gene>
    <name evidence="10" type="ORF">HNQ59_000820</name>
</gene>
<evidence type="ECO:0000259" key="9">
    <source>
        <dbReference type="PROSITE" id="PS50885"/>
    </source>
</evidence>
<dbReference type="EC" id="2.7.13.3" evidence="3"/>
<feature type="domain" description="HAMP" evidence="9">
    <location>
        <begin position="183"/>
        <end position="237"/>
    </location>
</feature>
<dbReference type="InterPro" id="IPR036890">
    <property type="entry name" value="HATPase_C_sf"/>
</dbReference>
<dbReference type="SMART" id="SM00304">
    <property type="entry name" value="HAMP"/>
    <property type="match status" value="1"/>
</dbReference>
<dbReference type="Pfam" id="PF02518">
    <property type="entry name" value="HATPase_c"/>
    <property type="match status" value="1"/>
</dbReference>
<name>A0A840MQN1_9PROT</name>
<evidence type="ECO:0000256" key="6">
    <source>
        <dbReference type="ARBA" id="ARBA00022777"/>
    </source>
</evidence>
<dbReference type="SUPFAM" id="SSF47384">
    <property type="entry name" value="Homodimeric domain of signal transducing histidine kinase"/>
    <property type="match status" value="1"/>
</dbReference>
<keyword evidence="4" id="KW-0597">Phosphoprotein</keyword>
<dbReference type="InterPro" id="IPR003661">
    <property type="entry name" value="HisK_dim/P_dom"/>
</dbReference>
<dbReference type="SUPFAM" id="SSF55874">
    <property type="entry name" value="ATPase domain of HSP90 chaperone/DNA topoisomerase II/histidine kinase"/>
    <property type="match status" value="1"/>
</dbReference>
<proteinExistence type="predicted"/>